<sequence>MEQVQISLNSVPPFLAKTYMMVSDPTTDAIVSWSATNRSFVVSDQPEFSKELLPRFFKHNNFSSFVRQLNTYGFSKVDQDQWEFSNEDFVRDQPDLMKNIHRRRPVFSHSSPNAHRQRVATSSPAASVGGGVAAPLTESERRNFKAQIENLRHEKEELLMERQRQQEEGNQNEMQLRSSKDRLQQLELNQQALHSSLGQVLQKSAEEASLLPSIGNMGTKRSYMGNCPYKNLASIKLPKETLEELSRVNAESASVLSINMERLDLLESSLAFWESLAKEVTDTSF</sequence>
<dbReference type="Pfam" id="PF00447">
    <property type="entry name" value="HSF_DNA-bind"/>
    <property type="match status" value="1"/>
</dbReference>
<feature type="domain" description="HSF-type DNA-binding" evidence="11">
    <location>
        <begin position="10"/>
        <end position="103"/>
    </location>
</feature>
<dbReference type="Gene3D" id="1.10.10.10">
    <property type="entry name" value="Winged helix-like DNA-binding domain superfamily/Winged helix DNA-binding domain"/>
    <property type="match status" value="1"/>
</dbReference>
<evidence type="ECO:0000256" key="1">
    <source>
        <dbReference type="ARBA" id="ARBA00004123"/>
    </source>
</evidence>
<keyword evidence="3" id="KW-0805">Transcription regulation</keyword>
<name>A0A9D5BQ48_PEA</name>
<dbReference type="InterPro" id="IPR000232">
    <property type="entry name" value="HSF_DNA-bd"/>
</dbReference>
<feature type="region of interest" description="Disordered" evidence="10">
    <location>
        <begin position="106"/>
        <end position="132"/>
    </location>
</feature>
<evidence type="ECO:0000256" key="10">
    <source>
        <dbReference type="SAM" id="MobiDB-lite"/>
    </source>
</evidence>
<comment type="subcellular location">
    <subcellularLocation>
        <location evidence="1">Nucleus</location>
    </subcellularLocation>
</comment>
<dbReference type="GO" id="GO:0000978">
    <property type="term" value="F:RNA polymerase II cis-regulatory region sequence-specific DNA binding"/>
    <property type="evidence" value="ECO:0007669"/>
    <property type="project" value="TreeGrafter"/>
</dbReference>
<keyword evidence="2" id="KW-0597">Phosphoprotein</keyword>
<dbReference type="SUPFAM" id="SSF46785">
    <property type="entry name" value="Winged helix' DNA-binding domain"/>
    <property type="match status" value="1"/>
</dbReference>
<evidence type="ECO:0000256" key="9">
    <source>
        <dbReference type="SAM" id="Coils"/>
    </source>
</evidence>
<dbReference type="GO" id="GO:0003700">
    <property type="term" value="F:DNA-binding transcription factor activity"/>
    <property type="evidence" value="ECO:0007669"/>
    <property type="project" value="InterPro"/>
</dbReference>
<dbReference type="InterPro" id="IPR036390">
    <property type="entry name" value="WH_DNA-bd_sf"/>
</dbReference>
<comment type="caution">
    <text evidence="12">The sequence shown here is derived from an EMBL/GenBank/DDBJ whole genome shotgun (WGS) entry which is preliminary data.</text>
</comment>
<evidence type="ECO:0000256" key="4">
    <source>
        <dbReference type="ARBA" id="ARBA00023016"/>
    </source>
</evidence>
<protein>
    <recommendedName>
        <fullName evidence="11">HSF-type DNA-binding domain-containing protein</fullName>
    </recommendedName>
</protein>
<dbReference type="PANTHER" id="PTHR10015">
    <property type="entry name" value="HEAT SHOCK TRANSCRIPTION FACTOR"/>
    <property type="match status" value="1"/>
</dbReference>
<dbReference type="Proteomes" id="UP001058974">
    <property type="component" value="Chromosome 1"/>
</dbReference>
<feature type="coiled-coil region" evidence="9">
    <location>
        <begin position="141"/>
        <end position="168"/>
    </location>
</feature>
<dbReference type="EMBL" id="JAMSHJ010000001">
    <property type="protein sequence ID" value="KAI5447666.1"/>
    <property type="molecule type" value="Genomic_DNA"/>
</dbReference>
<organism evidence="12 13">
    <name type="scientific">Pisum sativum</name>
    <name type="common">Garden pea</name>
    <name type="synonym">Lathyrus oleraceus</name>
    <dbReference type="NCBI Taxonomy" id="3888"/>
    <lineage>
        <taxon>Eukaryota</taxon>
        <taxon>Viridiplantae</taxon>
        <taxon>Streptophyta</taxon>
        <taxon>Embryophyta</taxon>
        <taxon>Tracheophyta</taxon>
        <taxon>Spermatophyta</taxon>
        <taxon>Magnoliopsida</taxon>
        <taxon>eudicotyledons</taxon>
        <taxon>Gunneridae</taxon>
        <taxon>Pentapetalae</taxon>
        <taxon>rosids</taxon>
        <taxon>fabids</taxon>
        <taxon>Fabales</taxon>
        <taxon>Fabaceae</taxon>
        <taxon>Papilionoideae</taxon>
        <taxon>50 kb inversion clade</taxon>
        <taxon>NPAAA clade</taxon>
        <taxon>Hologalegina</taxon>
        <taxon>IRL clade</taxon>
        <taxon>Fabeae</taxon>
        <taxon>Lathyrus</taxon>
    </lineage>
</organism>
<dbReference type="FunFam" id="1.10.10.10:FF:000057">
    <property type="entry name" value="Heat shock transcription factor 1"/>
    <property type="match status" value="1"/>
</dbReference>
<dbReference type="SMART" id="SM00415">
    <property type="entry name" value="HSF"/>
    <property type="match status" value="1"/>
</dbReference>
<dbReference type="PRINTS" id="PR00056">
    <property type="entry name" value="HSFDOMAIN"/>
</dbReference>
<keyword evidence="5" id="KW-0238">DNA-binding</keyword>
<evidence type="ECO:0000256" key="2">
    <source>
        <dbReference type="ARBA" id="ARBA00022553"/>
    </source>
</evidence>
<dbReference type="Gramene" id="Psat01G0520900-T1">
    <property type="protein sequence ID" value="KAI5447666.1"/>
    <property type="gene ID" value="KIW84_015209"/>
</dbReference>
<evidence type="ECO:0000313" key="12">
    <source>
        <dbReference type="EMBL" id="KAI5447666.1"/>
    </source>
</evidence>
<evidence type="ECO:0000259" key="11">
    <source>
        <dbReference type="SMART" id="SM00415"/>
    </source>
</evidence>
<keyword evidence="6" id="KW-0804">Transcription</keyword>
<dbReference type="GO" id="GO:0034605">
    <property type="term" value="P:cellular response to heat"/>
    <property type="evidence" value="ECO:0007669"/>
    <property type="project" value="TreeGrafter"/>
</dbReference>
<evidence type="ECO:0000256" key="5">
    <source>
        <dbReference type="ARBA" id="ARBA00023125"/>
    </source>
</evidence>
<evidence type="ECO:0000256" key="8">
    <source>
        <dbReference type="ARBA" id="ARBA00061350"/>
    </source>
</evidence>
<gene>
    <name evidence="12" type="ORF">KIW84_015209</name>
</gene>
<dbReference type="Gramene" id="PSAT_LOCUS4186_t1">
    <property type="protein sequence ID" value="CAL5183644.1"/>
    <property type="gene ID" value="PSAT_LOCUS4186"/>
</dbReference>
<evidence type="ECO:0000256" key="6">
    <source>
        <dbReference type="ARBA" id="ARBA00023163"/>
    </source>
</evidence>
<dbReference type="AlphaFoldDB" id="A0A9D5BQ48"/>
<keyword evidence="4" id="KW-0346">Stress response</keyword>
<keyword evidence="9" id="KW-0175">Coiled coil</keyword>
<keyword evidence="13" id="KW-1185">Reference proteome</keyword>
<dbReference type="GO" id="GO:0006357">
    <property type="term" value="P:regulation of transcription by RNA polymerase II"/>
    <property type="evidence" value="ECO:0007669"/>
    <property type="project" value="TreeGrafter"/>
</dbReference>
<keyword evidence="7" id="KW-0539">Nucleus</keyword>
<evidence type="ECO:0000313" key="13">
    <source>
        <dbReference type="Proteomes" id="UP001058974"/>
    </source>
</evidence>
<comment type="similarity">
    <text evidence="8">Belongs to the HSF family. Class A subfamily.</text>
</comment>
<dbReference type="GO" id="GO:0005634">
    <property type="term" value="C:nucleus"/>
    <property type="evidence" value="ECO:0007669"/>
    <property type="project" value="UniProtKB-SubCell"/>
</dbReference>
<evidence type="ECO:0000256" key="7">
    <source>
        <dbReference type="ARBA" id="ARBA00023242"/>
    </source>
</evidence>
<dbReference type="InterPro" id="IPR036388">
    <property type="entry name" value="WH-like_DNA-bd_sf"/>
</dbReference>
<accession>A0A9D5BQ48</accession>
<dbReference type="PANTHER" id="PTHR10015:SF161">
    <property type="entry name" value="HEAT STRESS TRANSCRIPTION FACTOR A-4A"/>
    <property type="match status" value="1"/>
</dbReference>
<proteinExistence type="inferred from homology"/>
<evidence type="ECO:0000256" key="3">
    <source>
        <dbReference type="ARBA" id="ARBA00023015"/>
    </source>
</evidence>
<reference evidence="12 13" key="1">
    <citation type="journal article" date="2022" name="Nat. Genet.">
        <title>Improved pea reference genome and pan-genome highlight genomic features and evolutionary characteristics.</title>
        <authorList>
            <person name="Yang T."/>
            <person name="Liu R."/>
            <person name="Luo Y."/>
            <person name="Hu S."/>
            <person name="Wang D."/>
            <person name="Wang C."/>
            <person name="Pandey M.K."/>
            <person name="Ge S."/>
            <person name="Xu Q."/>
            <person name="Li N."/>
            <person name="Li G."/>
            <person name="Huang Y."/>
            <person name="Saxena R.K."/>
            <person name="Ji Y."/>
            <person name="Li M."/>
            <person name="Yan X."/>
            <person name="He Y."/>
            <person name="Liu Y."/>
            <person name="Wang X."/>
            <person name="Xiang C."/>
            <person name="Varshney R.K."/>
            <person name="Ding H."/>
            <person name="Gao S."/>
            <person name="Zong X."/>
        </authorList>
    </citation>
    <scope>NUCLEOTIDE SEQUENCE [LARGE SCALE GENOMIC DNA]</scope>
    <source>
        <strain evidence="12 13">cv. Zhongwan 6</strain>
    </source>
</reference>